<evidence type="ECO:0000313" key="3">
    <source>
        <dbReference type="EMBL" id="ADE16560.1"/>
    </source>
</evidence>
<dbReference type="InterPro" id="IPR036637">
    <property type="entry name" value="Phosphohistidine_dom_sf"/>
</dbReference>
<dbReference type="InterPro" id="IPR013815">
    <property type="entry name" value="ATP_grasp_subdomain_1"/>
</dbReference>
<dbReference type="AlphaFoldDB" id="D5C1X2"/>
<name>D5C1X2_NITHN</name>
<evidence type="ECO:0000259" key="2">
    <source>
        <dbReference type="Pfam" id="PF01326"/>
    </source>
</evidence>
<evidence type="ECO:0000313" key="4">
    <source>
        <dbReference type="Proteomes" id="UP000001844"/>
    </source>
</evidence>
<evidence type="ECO:0000259" key="1">
    <source>
        <dbReference type="Pfam" id="PF00391"/>
    </source>
</evidence>
<dbReference type="Gene3D" id="3.30.470.20">
    <property type="entry name" value="ATP-grasp fold, B domain"/>
    <property type="match status" value="1"/>
</dbReference>
<dbReference type="PANTHER" id="PTHR43615">
    <property type="entry name" value="PHOSPHOENOLPYRUVATE SYNTHASE-RELATED"/>
    <property type="match status" value="1"/>
</dbReference>
<dbReference type="PANTHER" id="PTHR43615:SF1">
    <property type="entry name" value="PPDK_N DOMAIN-CONTAINING PROTEIN"/>
    <property type="match status" value="1"/>
</dbReference>
<dbReference type="EMBL" id="CP001798">
    <property type="protein sequence ID" value="ADE16560.1"/>
    <property type="molecule type" value="Genomic_DNA"/>
</dbReference>
<dbReference type="STRING" id="472759.Nhal_3536"/>
<dbReference type="InterPro" id="IPR008279">
    <property type="entry name" value="PEP-util_enz_mobile_dom"/>
</dbReference>
<feature type="domain" description="Pyruvate phosphate dikinase AMP/ATP-binding" evidence="2">
    <location>
        <begin position="17"/>
        <end position="322"/>
    </location>
</feature>
<dbReference type="Gene3D" id="3.30.1490.20">
    <property type="entry name" value="ATP-grasp fold, A domain"/>
    <property type="match status" value="1"/>
</dbReference>
<dbReference type="InterPro" id="IPR051549">
    <property type="entry name" value="PEP_Utilizing_Enz"/>
</dbReference>
<dbReference type="OrthoDB" id="9765468at2"/>
<dbReference type="Pfam" id="PF01326">
    <property type="entry name" value="PPDK_N"/>
    <property type="match status" value="1"/>
</dbReference>
<dbReference type="Pfam" id="PF00391">
    <property type="entry name" value="PEP-utilizers"/>
    <property type="match status" value="1"/>
</dbReference>
<feature type="domain" description="PEP-utilising enzyme mobile" evidence="1">
    <location>
        <begin position="647"/>
        <end position="718"/>
    </location>
</feature>
<dbReference type="SUPFAM" id="SSF56059">
    <property type="entry name" value="Glutathione synthetase ATP-binding domain-like"/>
    <property type="match status" value="1"/>
</dbReference>
<dbReference type="eggNOG" id="COG3848">
    <property type="taxonomic scope" value="Bacteria"/>
</dbReference>
<dbReference type="HOGENOM" id="CLU_005950_0_0_6"/>
<protein>
    <submittedName>
        <fullName evidence="3">Pyruvate phosphate dikinase PEP/pyruvate-binding protein</fullName>
    </submittedName>
</protein>
<dbReference type="Gene3D" id="3.50.30.10">
    <property type="entry name" value="Phosphohistidine domain"/>
    <property type="match status" value="1"/>
</dbReference>
<dbReference type="SUPFAM" id="SSF52009">
    <property type="entry name" value="Phosphohistidine domain"/>
    <property type="match status" value="1"/>
</dbReference>
<keyword evidence="4" id="KW-1185">Reference proteome</keyword>
<keyword evidence="3" id="KW-0670">Pyruvate</keyword>
<dbReference type="GO" id="GO:0016301">
    <property type="term" value="F:kinase activity"/>
    <property type="evidence" value="ECO:0007669"/>
    <property type="project" value="InterPro"/>
</dbReference>
<gene>
    <name evidence="3" type="ordered locus">Nhal_3536</name>
</gene>
<dbReference type="Proteomes" id="UP000001844">
    <property type="component" value="Chromosome"/>
</dbReference>
<sequence length="723" mass="81280">MKAVIPLSAAHDSLSPHIGGKATALAHLFKNGFPVPDAIFISTQLYHAFLDQGGVRERIAMELNRKNLNEMRWEEIWDTALRIRHIFLTTPFPDPLRQALANSIEAYFGHKAVVVRSSGAGEDSPATSFAGLHESYVNLQGTDSILEHIRLVWASLWSDRALLYRRELGLDIASSAMAVVVQEIVAGECSGVIFSQNPNDSSQSVIEAVHGLNQGLVDGTVAPDRWLLERSSGRLIQHLSVPRKHYLVPSATGVHLTPLPPPKTRSPPLNEARVQQVFALAQQAEAVFGVPQDVEWTFRGDHLYLLQSRPITKLAQDASEDKRPWYLSLHRSFENLEALRFNIEQQWLPAMDEEAARLAEENLAPLSNGDLAQAISHRNQIYEKWRSVYWEEFIPFAHAIRLFGQFYNDTIQPENPDEFYKLLKTTDMLSLKRNQMLTQMADYIRSQPQLATALQQGNDYPVDQVLLTKVDDFLREFSGLSWKDSPCFPNREAVLRVLSKMLPNPSKGENQKIDNTTQLTEWFLSHYEGEQRIFAGKLLALARASYRLRDDDNIFLGKIEAQVIRALEEGRRRLKERIPFDPQRLTSNDLVRMLREPDFIPKKRRSKKKTIFSSPLKARQIIGQPASAGVAFGKARVLKKTADLFQFEAGEILICEAIDPNMTFIVPLAAGIVECRGGMLIHGAIIAREYGIPCVTGIGKATSRIHTGDRVTVDGYLGIVTLG</sequence>
<dbReference type="eggNOG" id="COG0574">
    <property type="taxonomic scope" value="Bacteria"/>
</dbReference>
<accession>D5C1X2</accession>
<dbReference type="RefSeq" id="WP_013034409.1">
    <property type="nucleotide sequence ID" value="NC_013960.1"/>
</dbReference>
<dbReference type="KEGG" id="nhl:Nhal_3536"/>
<dbReference type="InterPro" id="IPR002192">
    <property type="entry name" value="PPDK_AMP/ATP-bd"/>
</dbReference>
<reference evidence="4" key="1">
    <citation type="submission" date="2010-04" db="EMBL/GenBank/DDBJ databases">
        <title>Complete genome sequence of Nitrosococcus halophilus Nc4, a salt-adapted, aerobic obligate ammonia-oxidizing sulfur purple bacterium.</title>
        <authorList>
            <consortium name="US DOE Joint Genome Institute"/>
            <person name="Campbell M.A."/>
            <person name="Malfatti S.A."/>
            <person name="Chain P.S.G."/>
            <person name="Heidelberg J.F."/>
            <person name="Ward B.B."/>
            <person name="Klotz M.G."/>
        </authorList>
    </citation>
    <scope>NUCLEOTIDE SEQUENCE [LARGE SCALE GENOMIC DNA]</scope>
    <source>
        <strain evidence="4">Nc4</strain>
    </source>
</reference>
<proteinExistence type="predicted"/>
<dbReference type="GO" id="GO:0005524">
    <property type="term" value="F:ATP binding"/>
    <property type="evidence" value="ECO:0007669"/>
    <property type="project" value="InterPro"/>
</dbReference>
<organism evidence="3 4">
    <name type="scientific">Nitrosococcus halophilus (strain Nc4)</name>
    <dbReference type="NCBI Taxonomy" id="472759"/>
    <lineage>
        <taxon>Bacteria</taxon>
        <taxon>Pseudomonadati</taxon>
        <taxon>Pseudomonadota</taxon>
        <taxon>Gammaproteobacteria</taxon>
        <taxon>Chromatiales</taxon>
        <taxon>Chromatiaceae</taxon>
        <taxon>Nitrosococcus</taxon>
    </lineage>
</organism>